<dbReference type="Gene3D" id="3.40.630.30">
    <property type="match status" value="1"/>
</dbReference>
<accession>A0A242L249</accession>
<dbReference type="AlphaFoldDB" id="A0A242L249"/>
<name>A0A242L249_ENTMU</name>
<dbReference type="Proteomes" id="UP000195024">
    <property type="component" value="Unassembled WGS sequence"/>
</dbReference>
<dbReference type="PROSITE" id="PS51186">
    <property type="entry name" value="GNAT"/>
    <property type="match status" value="1"/>
</dbReference>
<sequence length="168" mass="19605">MKYVIITQEHSDWLSVAHSIRQFEWKAAKYIAEKMEKQEFTDWESVIIAKDGNPVVGFCTLVKKDIIDTKDYTPNIATVFVAPEYRGKHISQKLVATGENKLKEIGFGSVYITTQHEGLYEKWGYQEVAKENDRFGRLMRILEKNLMNERSEWIGSVHTKRLISYLNK</sequence>
<dbReference type="GO" id="GO:0016747">
    <property type="term" value="F:acyltransferase activity, transferring groups other than amino-acyl groups"/>
    <property type="evidence" value="ECO:0007669"/>
    <property type="project" value="InterPro"/>
</dbReference>
<reference evidence="2 3" key="1">
    <citation type="submission" date="2017-05" db="EMBL/GenBank/DDBJ databases">
        <title>The Genome Sequence of Enterococcus mundtii 6B1_DIV0119.</title>
        <authorList>
            <consortium name="The Broad Institute Genomics Platform"/>
            <consortium name="The Broad Institute Genomic Center for Infectious Diseases"/>
            <person name="Earl A."/>
            <person name="Manson A."/>
            <person name="Schwartman J."/>
            <person name="Gilmore M."/>
            <person name="Abouelleil A."/>
            <person name="Cao P."/>
            <person name="Chapman S."/>
            <person name="Cusick C."/>
            <person name="Shea T."/>
            <person name="Young S."/>
            <person name="Neafsey D."/>
            <person name="Nusbaum C."/>
            <person name="Birren B."/>
        </authorList>
    </citation>
    <scope>NUCLEOTIDE SEQUENCE [LARGE SCALE GENOMIC DNA]</scope>
    <source>
        <strain evidence="2 3">6B1_DIV0119</strain>
    </source>
</reference>
<dbReference type="CDD" id="cd04301">
    <property type="entry name" value="NAT_SF"/>
    <property type="match status" value="1"/>
</dbReference>
<dbReference type="RefSeq" id="WP_086334841.1">
    <property type="nucleotide sequence ID" value="NZ_NGMS01000001.1"/>
</dbReference>
<evidence type="ECO:0000259" key="1">
    <source>
        <dbReference type="PROSITE" id="PS51186"/>
    </source>
</evidence>
<gene>
    <name evidence="2" type="ORF">A5802_001418</name>
</gene>
<dbReference type="SUPFAM" id="SSF55729">
    <property type="entry name" value="Acyl-CoA N-acyltransferases (Nat)"/>
    <property type="match status" value="1"/>
</dbReference>
<organism evidence="2 3">
    <name type="scientific">Enterococcus mundtii</name>
    <dbReference type="NCBI Taxonomy" id="53346"/>
    <lineage>
        <taxon>Bacteria</taxon>
        <taxon>Bacillati</taxon>
        <taxon>Bacillota</taxon>
        <taxon>Bacilli</taxon>
        <taxon>Lactobacillales</taxon>
        <taxon>Enterococcaceae</taxon>
        <taxon>Enterococcus</taxon>
    </lineage>
</organism>
<dbReference type="InterPro" id="IPR016181">
    <property type="entry name" value="Acyl_CoA_acyltransferase"/>
</dbReference>
<evidence type="ECO:0000313" key="3">
    <source>
        <dbReference type="Proteomes" id="UP000195024"/>
    </source>
</evidence>
<evidence type="ECO:0000313" key="2">
    <source>
        <dbReference type="EMBL" id="OTP27682.1"/>
    </source>
</evidence>
<feature type="domain" description="N-acetyltransferase" evidence="1">
    <location>
        <begin position="1"/>
        <end position="148"/>
    </location>
</feature>
<dbReference type="InterPro" id="IPR000182">
    <property type="entry name" value="GNAT_dom"/>
</dbReference>
<comment type="caution">
    <text evidence="2">The sequence shown here is derived from an EMBL/GenBank/DDBJ whole genome shotgun (WGS) entry which is preliminary data.</text>
</comment>
<protein>
    <recommendedName>
        <fullName evidence="1">N-acetyltransferase domain-containing protein</fullName>
    </recommendedName>
</protein>
<dbReference type="Pfam" id="PF00583">
    <property type="entry name" value="Acetyltransf_1"/>
    <property type="match status" value="1"/>
</dbReference>
<proteinExistence type="predicted"/>
<dbReference type="EMBL" id="NGMS01000001">
    <property type="protein sequence ID" value="OTP27682.1"/>
    <property type="molecule type" value="Genomic_DNA"/>
</dbReference>